<comment type="caution">
    <text evidence="1">The sequence shown here is derived from an EMBL/GenBank/DDBJ whole genome shotgun (WGS) entry which is preliminary data.</text>
</comment>
<dbReference type="Proteomes" id="UP001172457">
    <property type="component" value="Chromosome 8"/>
</dbReference>
<dbReference type="InterPro" id="IPR027417">
    <property type="entry name" value="P-loop_NTPase"/>
</dbReference>
<reference evidence="1" key="1">
    <citation type="submission" date="2023-03" db="EMBL/GenBank/DDBJ databases">
        <title>Chromosome-scale reference genome and RAD-based genetic map of yellow starthistle (Centaurea solstitialis) reveal putative structural variation and QTLs associated with invader traits.</title>
        <authorList>
            <person name="Reatini B."/>
            <person name="Cang F.A."/>
            <person name="Jiang Q."/>
            <person name="Mckibben M.T.W."/>
            <person name="Barker M.S."/>
            <person name="Rieseberg L.H."/>
            <person name="Dlugosch K.M."/>
        </authorList>
    </citation>
    <scope>NUCLEOTIDE SEQUENCE</scope>
    <source>
        <strain evidence="1">CAN-66</strain>
        <tissue evidence="1">Leaf</tissue>
    </source>
</reference>
<dbReference type="AlphaFoldDB" id="A0AA38W8P3"/>
<keyword evidence="2" id="KW-1185">Reference proteome</keyword>
<proteinExistence type="predicted"/>
<dbReference type="EMBL" id="JARYMX010000008">
    <property type="protein sequence ID" value="KAJ9539301.1"/>
    <property type="molecule type" value="Genomic_DNA"/>
</dbReference>
<organism evidence="1 2">
    <name type="scientific">Centaurea solstitialis</name>
    <name type="common">yellow star-thistle</name>
    <dbReference type="NCBI Taxonomy" id="347529"/>
    <lineage>
        <taxon>Eukaryota</taxon>
        <taxon>Viridiplantae</taxon>
        <taxon>Streptophyta</taxon>
        <taxon>Embryophyta</taxon>
        <taxon>Tracheophyta</taxon>
        <taxon>Spermatophyta</taxon>
        <taxon>Magnoliopsida</taxon>
        <taxon>eudicotyledons</taxon>
        <taxon>Gunneridae</taxon>
        <taxon>Pentapetalae</taxon>
        <taxon>asterids</taxon>
        <taxon>campanulids</taxon>
        <taxon>Asterales</taxon>
        <taxon>Asteraceae</taxon>
        <taxon>Carduoideae</taxon>
        <taxon>Cardueae</taxon>
        <taxon>Centaureinae</taxon>
        <taxon>Centaurea</taxon>
    </lineage>
</organism>
<name>A0AA38W8P3_9ASTR</name>
<evidence type="ECO:0000313" key="2">
    <source>
        <dbReference type="Proteomes" id="UP001172457"/>
    </source>
</evidence>
<sequence>MVLNVDLKSSGCYKKVISKIPHKSNPNDTEAPTVGVDDITKLAYLYEPRVLYNLATQFASTKYMTPFGELSLHLFAIDDDCYYVAVHYISICMTTKF</sequence>
<accession>A0AA38W8P3</accession>
<dbReference type="SUPFAM" id="SSF52540">
    <property type="entry name" value="P-loop containing nucleoside triphosphate hydrolases"/>
    <property type="match status" value="1"/>
</dbReference>
<evidence type="ECO:0000313" key="1">
    <source>
        <dbReference type="EMBL" id="KAJ9539301.1"/>
    </source>
</evidence>
<protein>
    <submittedName>
        <fullName evidence="1">Uncharacterized protein</fullName>
    </submittedName>
</protein>
<gene>
    <name evidence="1" type="ORF">OSB04_032034</name>
</gene>